<proteinExistence type="predicted"/>
<reference evidence="2 3" key="1">
    <citation type="submission" date="2021-06" db="EMBL/GenBank/DDBJ databases">
        <authorList>
            <person name="Palmer J.M."/>
        </authorList>
    </citation>
    <scope>NUCLEOTIDE SEQUENCE [LARGE SCALE GENOMIC DNA]</scope>
    <source>
        <strain evidence="2 3">GA_2019</strain>
        <tissue evidence="2">Muscle</tissue>
    </source>
</reference>
<evidence type="ECO:0000256" key="1">
    <source>
        <dbReference type="SAM" id="MobiDB-lite"/>
    </source>
</evidence>
<name>A0ABV0NI79_9TELE</name>
<dbReference type="Proteomes" id="UP001476798">
    <property type="component" value="Unassembled WGS sequence"/>
</dbReference>
<dbReference type="EMBL" id="JAHRIO010040350">
    <property type="protein sequence ID" value="MEQ2171110.1"/>
    <property type="molecule type" value="Genomic_DNA"/>
</dbReference>
<evidence type="ECO:0000313" key="2">
    <source>
        <dbReference type="EMBL" id="MEQ2171110.1"/>
    </source>
</evidence>
<sequence>MNPLNSMKPSLPPTPQSTDGPFLNEPVSWQPGTNQHARSLSVVTTVWGVTNPTHSQVFGAPMGPGESSGGHIMPVGSPGMGGSMGSQFIGQQSYGDGVSKGYGQPVMYGRPSAAYNPASAYGGSYSGNGGGAGLGVRAPSDFTQAAAAAVAAAAATATATATATVAAIQEKQNQELSYGQQLQEGDVGKPPAQPELTDQLEYAGHPENRWTSPHSCQVHPHCPWEPWGGGEQDLGSV</sequence>
<accession>A0ABV0NI79</accession>
<gene>
    <name evidence="2" type="ORF">GOODEAATRI_007371</name>
</gene>
<evidence type="ECO:0000313" key="3">
    <source>
        <dbReference type="Proteomes" id="UP001476798"/>
    </source>
</evidence>
<organism evidence="2 3">
    <name type="scientific">Goodea atripinnis</name>
    <dbReference type="NCBI Taxonomy" id="208336"/>
    <lineage>
        <taxon>Eukaryota</taxon>
        <taxon>Metazoa</taxon>
        <taxon>Chordata</taxon>
        <taxon>Craniata</taxon>
        <taxon>Vertebrata</taxon>
        <taxon>Euteleostomi</taxon>
        <taxon>Actinopterygii</taxon>
        <taxon>Neopterygii</taxon>
        <taxon>Teleostei</taxon>
        <taxon>Neoteleostei</taxon>
        <taxon>Acanthomorphata</taxon>
        <taxon>Ovalentaria</taxon>
        <taxon>Atherinomorphae</taxon>
        <taxon>Cyprinodontiformes</taxon>
        <taxon>Goodeidae</taxon>
        <taxon>Goodea</taxon>
    </lineage>
</organism>
<keyword evidence="3" id="KW-1185">Reference proteome</keyword>
<protein>
    <submittedName>
        <fullName evidence="2">Uncharacterized protein</fullName>
    </submittedName>
</protein>
<feature type="region of interest" description="Disordered" evidence="1">
    <location>
        <begin position="1"/>
        <end position="36"/>
    </location>
</feature>
<comment type="caution">
    <text evidence="2">The sequence shown here is derived from an EMBL/GenBank/DDBJ whole genome shotgun (WGS) entry which is preliminary data.</text>
</comment>